<dbReference type="RefSeq" id="WP_379982848.1">
    <property type="nucleotide sequence ID" value="NZ_JBHUMO010000072.1"/>
</dbReference>
<dbReference type="GO" id="GO:0016787">
    <property type="term" value="F:hydrolase activity"/>
    <property type="evidence" value="ECO:0007669"/>
    <property type="project" value="UniProtKB-KW"/>
</dbReference>
<dbReference type="Pfam" id="PF13354">
    <property type="entry name" value="Beta-lactamase2"/>
    <property type="match status" value="1"/>
</dbReference>
<dbReference type="EMBL" id="JBHUMO010000072">
    <property type="protein sequence ID" value="MFD2729992.1"/>
    <property type="molecule type" value="Genomic_DNA"/>
</dbReference>
<comment type="caution">
    <text evidence="3">The sequence shown here is derived from an EMBL/GenBank/DDBJ whole genome shotgun (WGS) entry which is preliminary data.</text>
</comment>
<organism evidence="3 4">
    <name type="scientific">Enterococcus camelliae</name>
    <dbReference type="NCBI Taxonomy" id="453959"/>
    <lineage>
        <taxon>Bacteria</taxon>
        <taxon>Bacillati</taxon>
        <taxon>Bacillota</taxon>
        <taxon>Bacilli</taxon>
        <taxon>Lactobacillales</taxon>
        <taxon>Enterococcaceae</taxon>
        <taxon>Enterococcus</taxon>
    </lineage>
</organism>
<dbReference type="InterPro" id="IPR045155">
    <property type="entry name" value="Beta-lactam_cat"/>
</dbReference>
<name>A0ABW5TM09_9ENTE</name>
<feature type="transmembrane region" description="Helical" evidence="1">
    <location>
        <begin position="46"/>
        <end position="63"/>
    </location>
</feature>
<evidence type="ECO:0000313" key="3">
    <source>
        <dbReference type="EMBL" id="MFD2729992.1"/>
    </source>
</evidence>
<protein>
    <submittedName>
        <fullName evidence="3">Serine hydrolase</fullName>
    </submittedName>
</protein>
<accession>A0ABW5TM09</accession>
<sequence>MSRIGSIVRTALFTNGDTNLWLIPIILVIVVGSFIFWKKKTNKKRIRWLWLFVLVLVSIGIVVKDTTVFSTTLSGLITNKETVSNKTNATNDKKNVHTNHSEIKRELRTAWQSVDQKDSGEFAIAILQNDGQVVSYTTTQSTFATASIVKVSIAAELLHNNAMAQVTLSSTQADLLTAMIEESDNDAATTLLTNDLGGYSSLSAIYQALAMTNTTVDTDAWGYTQTTAEDQLKLLSAIFEPSDYLTTNSQTYLQTLMNTVTDSQVWGISQGAANVYLKNGWLQDEDGWIVNSIGKFDLDKAGKESYLIAVLTKNNPTFADGQALIEKLTAKTNAVLSK</sequence>
<keyword evidence="3" id="KW-0378">Hydrolase</keyword>
<dbReference type="SUPFAM" id="SSF56601">
    <property type="entry name" value="beta-lactamase/transpeptidase-like"/>
    <property type="match status" value="1"/>
</dbReference>
<evidence type="ECO:0000313" key="4">
    <source>
        <dbReference type="Proteomes" id="UP001597427"/>
    </source>
</evidence>
<reference evidence="4" key="1">
    <citation type="journal article" date="2019" name="Int. J. Syst. Evol. Microbiol.">
        <title>The Global Catalogue of Microorganisms (GCM) 10K type strain sequencing project: providing services to taxonomists for standard genome sequencing and annotation.</title>
        <authorList>
            <consortium name="The Broad Institute Genomics Platform"/>
            <consortium name="The Broad Institute Genome Sequencing Center for Infectious Disease"/>
            <person name="Wu L."/>
            <person name="Ma J."/>
        </authorList>
    </citation>
    <scope>NUCLEOTIDE SEQUENCE [LARGE SCALE GENOMIC DNA]</scope>
    <source>
        <strain evidence="4">TISTR 932</strain>
    </source>
</reference>
<evidence type="ECO:0000256" key="1">
    <source>
        <dbReference type="SAM" id="Phobius"/>
    </source>
</evidence>
<dbReference type="InterPro" id="IPR000871">
    <property type="entry name" value="Beta-lactam_class-A"/>
</dbReference>
<keyword evidence="1" id="KW-1133">Transmembrane helix</keyword>
<keyword evidence="1" id="KW-0472">Membrane</keyword>
<dbReference type="InterPro" id="IPR012338">
    <property type="entry name" value="Beta-lactam/transpept-like"/>
</dbReference>
<dbReference type="Gene3D" id="3.40.710.10">
    <property type="entry name" value="DD-peptidase/beta-lactamase superfamily"/>
    <property type="match status" value="1"/>
</dbReference>
<keyword evidence="1" id="KW-0812">Transmembrane</keyword>
<proteinExistence type="predicted"/>
<evidence type="ECO:0000259" key="2">
    <source>
        <dbReference type="Pfam" id="PF13354"/>
    </source>
</evidence>
<dbReference type="PANTHER" id="PTHR35333:SF3">
    <property type="entry name" value="BETA-LACTAMASE-TYPE TRANSPEPTIDASE FOLD CONTAINING PROTEIN"/>
    <property type="match status" value="1"/>
</dbReference>
<keyword evidence="4" id="KW-1185">Reference proteome</keyword>
<dbReference type="Proteomes" id="UP001597427">
    <property type="component" value="Unassembled WGS sequence"/>
</dbReference>
<dbReference type="PANTHER" id="PTHR35333">
    <property type="entry name" value="BETA-LACTAMASE"/>
    <property type="match status" value="1"/>
</dbReference>
<feature type="domain" description="Beta-lactamase class A catalytic" evidence="2">
    <location>
        <begin position="171"/>
        <end position="312"/>
    </location>
</feature>
<dbReference type="PROSITE" id="PS50007">
    <property type="entry name" value="PIPLC_X_DOMAIN"/>
    <property type="match status" value="1"/>
</dbReference>
<gene>
    <name evidence="3" type="ORF">ACFSR0_11465</name>
</gene>
<feature type="transmembrane region" description="Helical" evidence="1">
    <location>
        <begin position="20"/>
        <end position="37"/>
    </location>
</feature>